<reference evidence="2 3" key="1">
    <citation type="submission" date="2019-09" db="EMBL/GenBank/DDBJ databases">
        <authorList>
            <person name="Chandra G."/>
            <person name="Truman W A."/>
        </authorList>
    </citation>
    <scope>NUCLEOTIDE SEQUENCE [LARGE SCALE GENOMIC DNA]</scope>
    <source>
        <strain evidence="2">PS928</strain>
    </source>
</reference>
<keyword evidence="1" id="KW-1133">Transmembrane helix</keyword>
<keyword evidence="1" id="KW-0472">Membrane</keyword>
<evidence type="ECO:0000313" key="3">
    <source>
        <dbReference type="Proteomes" id="UP000381378"/>
    </source>
</evidence>
<gene>
    <name evidence="2" type="ORF">PS928_05573</name>
</gene>
<feature type="transmembrane region" description="Helical" evidence="1">
    <location>
        <begin position="77"/>
        <end position="93"/>
    </location>
</feature>
<name>A0A5E7VLM4_PSEFL</name>
<evidence type="ECO:0000256" key="1">
    <source>
        <dbReference type="SAM" id="Phobius"/>
    </source>
</evidence>
<feature type="transmembrane region" description="Helical" evidence="1">
    <location>
        <begin position="42"/>
        <end position="65"/>
    </location>
</feature>
<organism evidence="2 3">
    <name type="scientific">Pseudomonas fluorescens</name>
    <dbReference type="NCBI Taxonomy" id="294"/>
    <lineage>
        <taxon>Bacteria</taxon>
        <taxon>Pseudomonadati</taxon>
        <taxon>Pseudomonadota</taxon>
        <taxon>Gammaproteobacteria</taxon>
        <taxon>Pseudomonadales</taxon>
        <taxon>Pseudomonadaceae</taxon>
        <taxon>Pseudomonas</taxon>
    </lineage>
</organism>
<accession>A0A5E7VLM4</accession>
<keyword evidence="1" id="KW-0812">Transmembrane</keyword>
<sequence>MSSSRRKLREARARHLQAILDRSVNDPVNLETDMRRYQFLQVAALLLFSAWIFQKAILLTLAQGFEEKIRFVAENSLYSTFSALTLGLALYAFREKYKFYYGLIEVSFSAALTYVLILHLESNGLAGLLAVGGAVYVTVRGIDNMYTGFKSPKLYYKEPQKADKDNITENS</sequence>
<dbReference type="Proteomes" id="UP000381378">
    <property type="component" value="Unassembled WGS sequence"/>
</dbReference>
<feature type="transmembrane region" description="Helical" evidence="1">
    <location>
        <begin position="124"/>
        <end position="142"/>
    </location>
</feature>
<evidence type="ECO:0000313" key="2">
    <source>
        <dbReference type="EMBL" id="VVQ23619.1"/>
    </source>
</evidence>
<proteinExistence type="predicted"/>
<feature type="transmembrane region" description="Helical" evidence="1">
    <location>
        <begin position="100"/>
        <end position="118"/>
    </location>
</feature>
<dbReference type="EMBL" id="CABVJF010000029">
    <property type="protein sequence ID" value="VVQ23619.1"/>
    <property type="molecule type" value="Genomic_DNA"/>
</dbReference>
<protein>
    <submittedName>
        <fullName evidence="2">Uncharacterized protein</fullName>
    </submittedName>
</protein>
<dbReference type="AlphaFoldDB" id="A0A5E7VLM4"/>